<keyword evidence="3" id="KW-0813">Transport</keyword>
<feature type="transmembrane region" description="Helical" evidence="8">
    <location>
        <begin position="223"/>
        <end position="245"/>
    </location>
</feature>
<dbReference type="SUPFAM" id="SSF103473">
    <property type="entry name" value="MFS general substrate transporter"/>
    <property type="match status" value="1"/>
</dbReference>
<dbReference type="InterPro" id="IPR020846">
    <property type="entry name" value="MFS_dom"/>
</dbReference>
<feature type="transmembrane region" description="Helical" evidence="8">
    <location>
        <begin position="323"/>
        <end position="344"/>
    </location>
</feature>
<dbReference type="PANTHER" id="PTHR43184:SF30">
    <property type="entry name" value="MFS DOMAIN-CONTAINING PROTEIN"/>
    <property type="match status" value="1"/>
</dbReference>
<dbReference type="PROSITE" id="PS50850">
    <property type="entry name" value="MFS"/>
    <property type="match status" value="1"/>
</dbReference>
<sequence length="497" mass="55857">MPLGSPEEEIGGIPFGVKIIKGCLPPDKRGRTDALQPLTLILTYVAYLFFCISRTPINVLQMKILHECNASLFANRTYTLHEGSHTWCEGRVFEKDAQSFMYIFGSLFWISYGICLYFSGIIADTFNPRYFLTFGSFMASFFMVVLGLSNLWQIAEIHFFYMSIILYAAAQSTAWPVLLNTATHWYAGKRNGLFFSLWNTHRYVGSIVGILITSAYIEGVWGTAFFIPAVFVAIIAIVVFLFFIAHPVDLSFMDELSTSDSKTEELPPWLDNRRTIEFVEALKVPGVVEFSACMFFSRMVSFFFLFWRPAYLMEMGKKTVQDIAIYSLPYTIGGFCGGVLIGVLKDYFKKNAIICVSFLLLSIPAILFQTFGVEDIPYLDIFLQILVGIFVEAPYILLSTSVSVDLGMNSLLRRNNRGLATVAAIVEGTGAIGSAMGPFVIIAISDAKKWTYTMYMMIAMEVFSALCLSRMVLKEYKDAVLRSRMGDYWFKGSTGGI</sequence>
<gene>
    <name evidence="10" type="primary">slc37a2</name>
    <name evidence="10" type="ORF">CDAR_52591</name>
</gene>
<feature type="transmembrane region" description="Helical" evidence="8">
    <location>
        <begin position="419"/>
        <end position="444"/>
    </location>
</feature>
<dbReference type="EMBL" id="BPLQ01007050">
    <property type="protein sequence ID" value="GIY27424.1"/>
    <property type="molecule type" value="Genomic_DNA"/>
</dbReference>
<feature type="transmembrane region" description="Helical" evidence="8">
    <location>
        <begin position="450"/>
        <end position="473"/>
    </location>
</feature>
<feature type="transmembrane region" description="Helical" evidence="8">
    <location>
        <begin position="158"/>
        <end position="179"/>
    </location>
</feature>
<feature type="domain" description="Major facilitator superfamily (MFS) profile" evidence="9">
    <location>
        <begin position="39"/>
        <end position="477"/>
    </location>
</feature>
<evidence type="ECO:0000256" key="4">
    <source>
        <dbReference type="ARBA" id="ARBA00022597"/>
    </source>
</evidence>
<evidence type="ECO:0000313" key="11">
    <source>
        <dbReference type="Proteomes" id="UP001054837"/>
    </source>
</evidence>
<keyword evidence="11" id="KW-1185">Reference proteome</keyword>
<accession>A0AAV4S0D9</accession>
<dbReference type="InterPro" id="IPR036259">
    <property type="entry name" value="MFS_trans_sf"/>
</dbReference>
<keyword evidence="7 8" id="KW-0472">Membrane</keyword>
<dbReference type="InterPro" id="IPR000849">
    <property type="entry name" value="Sugar_P_transporter"/>
</dbReference>
<evidence type="ECO:0000313" key="10">
    <source>
        <dbReference type="EMBL" id="GIY27424.1"/>
    </source>
</evidence>
<dbReference type="Pfam" id="PF07690">
    <property type="entry name" value="MFS_1"/>
    <property type="match status" value="1"/>
</dbReference>
<evidence type="ECO:0000256" key="2">
    <source>
        <dbReference type="ARBA" id="ARBA00009598"/>
    </source>
</evidence>
<feature type="transmembrane region" description="Helical" evidence="8">
    <location>
        <begin position="100"/>
        <end position="118"/>
    </location>
</feature>
<feature type="transmembrane region" description="Helical" evidence="8">
    <location>
        <begin position="130"/>
        <end position="152"/>
    </location>
</feature>
<evidence type="ECO:0000256" key="7">
    <source>
        <dbReference type="ARBA" id="ARBA00023136"/>
    </source>
</evidence>
<feature type="transmembrane region" description="Helical" evidence="8">
    <location>
        <begin position="378"/>
        <end position="398"/>
    </location>
</feature>
<dbReference type="GO" id="GO:0016020">
    <property type="term" value="C:membrane"/>
    <property type="evidence" value="ECO:0007669"/>
    <property type="project" value="UniProtKB-SubCell"/>
</dbReference>
<dbReference type="Proteomes" id="UP001054837">
    <property type="component" value="Unassembled WGS sequence"/>
</dbReference>
<evidence type="ECO:0000256" key="6">
    <source>
        <dbReference type="ARBA" id="ARBA00022989"/>
    </source>
</evidence>
<comment type="similarity">
    <text evidence="2">Belongs to the major facilitator superfamily. Organophosphate:Pi antiporter (OPA) (TC 2.A.1.4) family.</text>
</comment>
<feature type="transmembrane region" description="Helical" evidence="8">
    <location>
        <begin position="200"/>
        <end position="217"/>
    </location>
</feature>
<comment type="subcellular location">
    <subcellularLocation>
        <location evidence="1">Membrane</location>
        <topology evidence="1">Multi-pass membrane protein</topology>
    </subcellularLocation>
</comment>
<name>A0AAV4S0D9_9ARAC</name>
<organism evidence="10 11">
    <name type="scientific">Caerostris darwini</name>
    <dbReference type="NCBI Taxonomy" id="1538125"/>
    <lineage>
        <taxon>Eukaryota</taxon>
        <taxon>Metazoa</taxon>
        <taxon>Ecdysozoa</taxon>
        <taxon>Arthropoda</taxon>
        <taxon>Chelicerata</taxon>
        <taxon>Arachnida</taxon>
        <taxon>Araneae</taxon>
        <taxon>Araneomorphae</taxon>
        <taxon>Entelegynae</taxon>
        <taxon>Araneoidea</taxon>
        <taxon>Araneidae</taxon>
        <taxon>Caerostris</taxon>
    </lineage>
</organism>
<dbReference type="Gene3D" id="1.20.1250.20">
    <property type="entry name" value="MFS general substrate transporter like domains"/>
    <property type="match status" value="2"/>
</dbReference>
<comment type="caution">
    <text evidence="10">The sequence shown here is derived from an EMBL/GenBank/DDBJ whole genome shotgun (WGS) entry which is preliminary data.</text>
</comment>
<evidence type="ECO:0000256" key="1">
    <source>
        <dbReference type="ARBA" id="ARBA00004141"/>
    </source>
</evidence>
<evidence type="ECO:0000256" key="3">
    <source>
        <dbReference type="ARBA" id="ARBA00022448"/>
    </source>
</evidence>
<dbReference type="GO" id="GO:0022857">
    <property type="term" value="F:transmembrane transporter activity"/>
    <property type="evidence" value="ECO:0007669"/>
    <property type="project" value="InterPro"/>
</dbReference>
<protein>
    <submittedName>
        <fullName evidence="10">Glucose-6-phosphate exchanger SLC37A2</fullName>
    </submittedName>
</protein>
<feature type="transmembrane region" description="Helical" evidence="8">
    <location>
        <begin position="38"/>
        <end position="57"/>
    </location>
</feature>
<evidence type="ECO:0000256" key="8">
    <source>
        <dbReference type="SAM" id="Phobius"/>
    </source>
</evidence>
<feature type="transmembrane region" description="Helical" evidence="8">
    <location>
        <begin position="287"/>
        <end position="307"/>
    </location>
</feature>
<dbReference type="AlphaFoldDB" id="A0AAV4S0D9"/>
<dbReference type="InterPro" id="IPR011701">
    <property type="entry name" value="MFS"/>
</dbReference>
<dbReference type="PANTHER" id="PTHR43184">
    <property type="entry name" value="MAJOR FACILITATOR SUPERFAMILY TRANSPORTER 16, ISOFORM B"/>
    <property type="match status" value="1"/>
</dbReference>
<keyword evidence="6 8" id="KW-1133">Transmembrane helix</keyword>
<evidence type="ECO:0000256" key="5">
    <source>
        <dbReference type="ARBA" id="ARBA00022692"/>
    </source>
</evidence>
<dbReference type="PIRSF" id="PIRSF002808">
    <property type="entry name" value="Hexose_phosphate_transp"/>
    <property type="match status" value="1"/>
</dbReference>
<reference evidence="10 11" key="1">
    <citation type="submission" date="2021-06" db="EMBL/GenBank/DDBJ databases">
        <title>Caerostris darwini draft genome.</title>
        <authorList>
            <person name="Kono N."/>
            <person name="Arakawa K."/>
        </authorList>
    </citation>
    <scope>NUCLEOTIDE SEQUENCE [LARGE SCALE GENOMIC DNA]</scope>
</reference>
<keyword evidence="5 8" id="KW-0812">Transmembrane</keyword>
<feature type="transmembrane region" description="Helical" evidence="8">
    <location>
        <begin position="351"/>
        <end position="372"/>
    </location>
</feature>
<proteinExistence type="inferred from homology"/>
<keyword evidence="4" id="KW-0762">Sugar transport</keyword>
<evidence type="ECO:0000259" key="9">
    <source>
        <dbReference type="PROSITE" id="PS50850"/>
    </source>
</evidence>